<evidence type="ECO:0000313" key="1">
    <source>
        <dbReference type="EMBL" id="CCD46937.1"/>
    </source>
</evidence>
<proteinExistence type="predicted"/>
<accession>G2Y2P7</accession>
<reference evidence="2" key="1">
    <citation type="journal article" date="2011" name="PLoS Genet.">
        <title>Genomic analysis of the necrotrophic fungal pathogens Sclerotinia sclerotiorum and Botrytis cinerea.</title>
        <authorList>
            <person name="Amselem J."/>
            <person name="Cuomo C.A."/>
            <person name="van Kan J.A."/>
            <person name="Viaud M."/>
            <person name="Benito E.P."/>
            <person name="Couloux A."/>
            <person name="Coutinho P.M."/>
            <person name="de Vries R.P."/>
            <person name="Dyer P.S."/>
            <person name="Fillinger S."/>
            <person name="Fournier E."/>
            <person name="Gout L."/>
            <person name="Hahn M."/>
            <person name="Kohn L."/>
            <person name="Lapalu N."/>
            <person name="Plummer K.M."/>
            <person name="Pradier J.M."/>
            <person name="Quevillon E."/>
            <person name="Sharon A."/>
            <person name="Simon A."/>
            <person name="ten Have A."/>
            <person name="Tudzynski B."/>
            <person name="Tudzynski P."/>
            <person name="Wincker P."/>
            <person name="Andrew M."/>
            <person name="Anthouard V."/>
            <person name="Beever R.E."/>
            <person name="Beffa R."/>
            <person name="Benoit I."/>
            <person name="Bouzid O."/>
            <person name="Brault B."/>
            <person name="Chen Z."/>
            <person name="Choquer M."/>
            <person name="Collemare J."/>
            <person name="Cotton P."/>
            <person name="Danchin E.G."/>
            <person name="Da Silva C."/>
            <person name="Gautier A."/>
            <person name="Giraud C."/>
            <person name="Giraud T."/>
            <person name="Gonzalez C."/>
            <person name="Grossetete S."/>
            <person name="Guldener U."/>
            <person name="Henrissat B."/>
            <person name="Howlett B.J."/>
            <person name="Kodira C."/>
            <person name="Kretschmer M."/>
            <person name="Lappartient A."/>
            <person name="Leroch M."/>
            <person name="Levis C."/>
            <person name="Mauceli E."/>
            <person name="Neuveglise C."/>
            <person name="Oeser B."/>
            <person name="Pearson M."/>
            <person name="Poulain J."/>
            <person name="Poussereau N."/>
            <person name="Quesneville H."/>
            <person name="Rascle C."/>
            <person name="Schumacher J."/>
            <person name="Segurens B."/>
            <person name="Sexton A."/>
            <person name="Silva E."/>
            <person name="Sirven C."/>
            <person name="Soanes D.M."/>
            <person name="Talbot N.J."/>
            <person name="Templeton M."/>
            <person name="Yandava C."/>
            <person name="Yarden O."/>
            <person name="Zeng Q."/>
            <person name="Rollins J.A."/>
            <person name="Lebrun M.H."/>
            <person name="Dickman M."/>
        </authorList>
    </citation>
    <scope>NUCLEOTIDE SEQUENCE [LARGE SCALE GENOMIC DNA]</scope>
    <source>
        <strain evidence="2">T4</strain>
    </source>
</reference>
<gene>
    <name evidence="1" type="ORF">BofuT4_uP038390.1</name>
</gene>
<dbReference type="AlphaFoldDB" id="G2Y2P7"/>
<evidence type="ECO:0000313" key="2">
    <source>
        <dbReference type="Proteomes" id="UP000008177"/>
    </source>
</evidence>
<dbReference type="EMBL" id="FQ790285">
    <property type="protein sequence ID" value="CCD46937.1"/>
    <property type="molecule type" value="Genomic_DNA"/>
</dbReference>
<dbReference type="Proteomes" id="UP000008177">
    <property type="component" value="Unplaced contigs"/>
</dbReference>
<dbReference type="HOGENOM" id="CLU_3013919_0_0_1"/>
<protein>
    <submittedName>
        <fullName evidence="1">Uncharacterized protein</fullName>
    </submittedName>
</protein>
<name>G2Y2P7_BOTF4</name>
<dbReference type="InParanoid" id="G2Y2P7"/>
<organism evidence="1 2">
    <name type="scientific">Botryotinia fuckeliana (strain T4)</name>
    <name type="common">Noble rot fungus</name>
    <name type="synonym">Botrytis cinerea</name>
    <dbReference type="NCBI Taxonomy" id="999810"/>
    <lineage>
        <taxon>Eukaryota</taxon>
        <taxon>Fungi</taxon>
        <taxon>Dikarya</taxon>
        <taxon>Ascomycota</taxon>
        <taxon>Pezizomycotina</taxon>
        <taxon>Leotiomycetes</taxon>
        <taxon>Helotiales</taxon>
        <taxon>Sclerotiniaceae</taxon>
        <taxon>Botrytis</taxon>
    </lineage>
</organism>
<sequence length="56" mass="6361">MEVQIGGTPCRISQLQETHWSRSDIKVTKATLSFSFRRANDPKRLLEVAAENVECI</sequence>